<proteinExistence type="predicted"/>
<reference evidence="1 2" key="1">
    <citation type="submission" date="2020-01" db="EMBL/GenBank/DDBJ databases">
        <title>Muriicola jejuensis KCTC 22299.</title>
        <authorList>
            <person name="Wang G."/>
        </authorList>
    </citation>
    <scope>NUCLEOTIDE SEQUENCE [LARGE SCALE GENOMIC DNA]</scope>
    <source>
        <strain evidence="1 2">KCTC 22299</strain>
    </source>
</reference>
<dbReference type="EMBL" id="JAABOP010000020">
    <property type="protein sequence ID" value="NER11803.1"/>
    <property type="molecule type" value="Genomic_DNA"/>
</dbReference>
<evidence type="ECO:0008006" key="3">
    <source>
        <dbReference type="Google" id="ProtNLM"/>
    </source>
</evidence>
<dbReference type="AlphaFoldDB" id="A0A6P0UL73"/>
<accession>A0A6P0UL73</accession>
<gene>
    <name evidence="1" type="ORF">GWK09_14850</name>
</gene>
<sequence length="148" mass="17312">MRTVILTFLIINFHSVSSQPLKVDLTSLNKSSSLKSFVENQAFEYLEFNTKKRDSIAKQRVSISHEGVETEIIIRDMSYVKEPLIIINQFPLKNYNITGDILLRDIEEIYLWKPSDTLSAVYGSLAKYGLINIKMEKKRWRKIKKEIR</sequence>
<evidence type="ECO:0000313" key="1">
    <source>
        <dbReference type="EMBL" id="NER11803.1"/>
    </source>
</evidence>
<evidence type="ECO:0000313" key="2">
    <source>
        <dbReference type="Proteomes" id="UP000468443"/>
    </source>
</evidence>
<dbReference type="Proteomes" id="UP000468443">
    <property type="component" value="Unassembled WGS sequence"/>
</dbReference>
<comment type="caution">
    <text evidence="1">The sequence shown here is derived from an EMBL/GenBank/DDBJ whole genome shotgun (WGS) entry which is preliminary data.</text>
</comment>
<organism evidence="1 2">
    <name type="scientific">Muriicola jejuensis</name>
    <dbReference type="NCBI Taxonomy" id="504488"/>
    <lineage>
        <taxon>Bacteria</taxon>
        <taxon>Pseudomonadati</taxon>
        <taxon>Bacteroidota</taxon>
        <taxon>Flavobacteriia</taxon>
        <taxon>Flavobacteriales</taxon>
        <taxon>Flavobacteriaceae</taxon>
        <taxon>Muriicola</taxon>
    </lineage>
</organism>
<keyword evidence="2" id="KW-1185">Reference proteome</keyword>
<name>A0A6P0UL73_9FLAO</name>
<protein>
    <recommendedName>
        <fullName evidence="3">TonB-dependent receptor plug domain-containing protein</fullName>
    </recommendedName>
</protein>